<keyword evidence="2" id="KW-1185">Reference proteome</keyword>
<protein>
    <submittedName>
        <fullName evidence="1">Uncharacterized protein</fullName>
    </submittedName>
</protein>
<proteinExistence type="predicted"/>
<reference evidence="1 2" key="1">
    <citation type="submission" date="2024-04" db="EMBL/GenBank/DDBJ databases">
        <authorList>
            <person name="Rising A."/>
            <person name="Reimegard J."/>
            <person name="Sonavane S."/>
            <person name="Akerstrom W."/>
            <person name="Nylinder S."/>
            <person name="Hedman E."/>
            <person name="Kallberg Y."/>
        </authorList>
    </citation>
    <scope>NUCLEOTIDE SEQUENCE [LARGE SCALE GENOMIC DNA]</scope>
</reference>
<dbReference type="EMBL" id="CAXIEN010000123">
    <property type="protein sequence ID" value="CAL1279526.1"/>
    <property type="molecule type" value="Genomic_DNA"/>
</dbReference>
<gene>
    <name evidence="1" type="ORF">LARSCL_LOCUS10422</name>
</gene>
<dbReference type="AlphaFoldDB" id="A0AAV2A690"/>
<evidence type="ECO:0000313" key="2">
    <source>
        <dbReference type="Proteomes" id="UP001497382"/>
    </source>
</evidence>
<name>A0AAV2A690_9ARAC</name>
<evidence type="ECO:0000313" key="1">
    <source>
        <dbReference type="EMBL" id="CAL1279526.1"/>
    </source>
</evidence>
<organism evidence="1 2">
    <name type="scientific">Larinioides sclopetarius</name>
    <dbReference type="NCBI Taxonomy" id="280406"/>
    <lineage>
        <taxon>Eukaryota</taxon>
        <taxon>Metazoa</taxon>
        <taxon>Ecdysozoa</taxon>
        <taxon>Arthropoda</taxon>
        <taxon>Chelicerata</taxon>
        <taxon>Arachnida</taxon>
        <taxon>Araneae</taxon>
        <taxon>Araneomorphae</taxon>
        <taxon>Entelegynae</taxon>
        <taxon>Araneoidea</taxon>
        <taxon>Araneidae</taxon>
        <taxon>Larinioides</taxon>
    </lineage>
</organism>
<accession>A0AAV2A690</accession>
<sequence length="69" mass="7848">MLLSCLLSDNLYKSREEENSDYSSSSSFQKTVAKEEHSFCLQISSITLQVVRSEGHSQVCRRPQGMVFD</sequence>
<dbReference type="Proteomes" id="UP001497382">
    <property type="component" value="Unassembled WGS sequence"/>
</dbReference>
<comment type="caution">
    <text evidence="1">The sequence shown here is derived from an EMBL/GenBank/DDBJ whole genome shotgun (WGS) entry which is preliminary data.</text>
</comment>